<dbReference type="RefSeq" id="WP_048884425.1">
    <property type="nucleotide sequence ID" value="NZ_CP011310.1"/>
</dbReference>
<evidence type="ECO:0000313" key="2">
    <source>
        <dbReference type="EMBL" id="AKQ40944.1"/>
    </source>
</evidence>
<dbReference type="InterPro" id="IPR008503">
    <property type="entry name" value="Asp_endopeptidase"/>
</dbReference>
<dbReference type="Proteomes" id="UP000059113">
    <property type="component" value="Chromosome"/>
</dbReference>
<name>A0A0H4VCX3_9SPHN</name>
<dbReference type="Gene3D" id="2.40.70.10">
    <property type="entry name" value="Acid Proteases"/>
    <property type="match status" value="1"/>
</dbReference>
<proteinExistence type="predicted"/>
<feature type="domain" description="Retropepsin-like aspartic endopeptidase" evidence="1">
    <location>
        <begin position="20"/>
        <end position="151"/>
    </location>
</feature>
<dbReference type="KEGG" id="ery:CP97_01090"/>
<dbReference type="OrthoDB" id="9782977at2"/>
<protein>
    <recommendedName>
        <fullName evidence="1">Retropepsin-like aspartic endopeptidase domain-containing protein</fullName>
    </recommendedName>
</protein>
<dbReference type="InterPro" id="IPR021109">
    <property type="entry name" value="Peptidase_aspartic_dom_sf"/>
</dbReference>
<dbReference type="PATRIC" id="fig|1648404.4.peg.233"/>
<evidence type="ECO:0000313" key="3">
    <source>
        <dbReference type="Proteomes" id="UP000059113"/>
    </source>
</evidence>
<dbReference type="PANTHER" id="PTHR38037">
    <property type="entry name" value="ZN_PROTEASE DOMAIN-CONTAINING PROTEIN"/>
    <property type="match status" value="1"/>
</dbReference>
<dbReference type="AlphaFoldDB" id="A0A0H4VCX3"/>
<dbReference type="Pfam" id="PF05618">
    <property type="entry name" value="Zn_protease"/>
    <property type="match status" value="1"/>
</dbReference>
<dbReference type="EMBL" id="CP011310">
    <property type="protein sequence ID" value="AKQ40944.1"/>
    <property type="molecule type" value="Genomic_DNA"/>
</dbReference>
<reference evidence="3" key="2">
    <citation type="submission" date="2015-04" db="EMBL/GenBank/DDBJ databases">
        <title>The complete genome sequence of Erythrobacter sp. s21-N3.</title>
        <authorList>
            <person name="Zhuang L."/>
            <person name="Liu Y."/>
            <person name="Shao Z."/>
        </authorList>
    </citation>
    <scope>NUCLEOTIDE SEQUENCE [LARGE SCALE GENOMIC DNA]</scope>
    <source>
        <strain evidence="3">s21-N3</strain>
    </source>
</reference>
<sequence>MDKESAQPLAKAGSNPLATVGWREKVDLPELGLKSVPAKIDSGARTSSLHAIIIDQFARDGENFVRFAVDFGDQHVRQVCEAVHVDWRGITSSNGKTQRRMIIKTPLKIGTLTFRAEISLADRSDMKFPMLIGRSSLRRRFVVDSGHSWLQTPGMQPAVGHKP</sequence>
<dbReference type="SUPFAM" id="SSF50630">
    <property type="entry name" value="Acid proteases"/>
    <property type="match status" value="1"/>
</dbReference>
<gene>
    <name evidence="2" type="ORF">CP97_01090</name>
</gene>
<reference evidence="2 3" key="1">
    <citation type="journal article" date="2015" name="Int. J. Syst. Evol. Microbiol.">
        <title>Erythrobacter atlanticus sp. nov., a bacterium from ocean sediment able to degrade polycyclic aromatic hydrocarbons.</title>
        <authorList>
            <person name="Zhuang L."/>
            <person name="Liu Y."/>
            <person name="Wang L."/>
            <person name="Wang W."/>
            <person name="Shao Z."/>
        </authorList>
    </citation>
    <scope>NUCLEOTIDE SEQUENCE [LARGE SCALE GENOMIC DNA]</scope>
    <source>
        <strain evidence="3">s21-N3</strain>
    </source>
</reference>
<organism evidence="2 3">
    <name type="scientific">Aurantiacibacter atlanticus</name>
    <dbReference type="NCBI Taxonomy" id="1648404"/>
    <lineage>
        <taxon>Bacteria</taxon>
        <taxon>Pseudomonadati</taxon>
        <taxon>Pseudomonadota</taxon>
        <taxon>Alphaproteobacteria</taxon>
        <taxon>Sphingomonadales</taxon>
        <taxon>Erythrobacteraceae</taxon>
        <taxon>Aurantiacibacter</taxon>
    </lineage>
</organism>
<evidence type="ECO:0000259" key="1">
    <source>
        <dbReference type="Pfam" id="PF05618"/>
    </source>
</evidence>
<dbReference type="PANTHER" id="PTHR38037:SF2">
    <property type="entry name" value="ATP-DEPENDENT ZINC PROTEASE DOMAIN-CONTAINING PROTEIN-RELATED"/>
    <property type="match status" value="1"/>
</dbReference>
<dbReference type="STRING" id="1648404.CP97_01090"/>
<accession>A0A0H4VCX3</accession>
<keyword evidence="3" id="KW-1185">Reference proteome</keyword>